<dbReference type="EMBL" id="JBHTIR010003908">
    <property type="protein sequence ID" value="MFD0856011.1"/>
    <property type="molecule type" value="Genomic_DNA"/>
</dbReference>
<organism evidence="2 3">
    <name type="scientific">Actinomadura adrarensis</name>
    <dbReference type="NCBI Taxonomy" id="1819600"/>
    <lineage>
        <taxon>Bacteria</taxon>
        <taxon>Bacillati</taxon>
        <taxon>Actinomycetota</taxon>
        <taxon>Actinomycetes</taxon>
        <taxon>Streptosporangiales</taxon>
        <taxon>Thermomonosporaceae</taxon>
        <taxon>Actinomadura</taxon>
    </lineage>
</organism>
<proteinExistence type="predicted"/>
<evidence type="ECO:0000256" key="1">
    <source>
        <dbReference type="SAM" id="MobiDB-lite"/>
    </source>
</evidence>
<feature type="non-terminal residue" evidence="2">
    <location>
        <position position="1"/>
    </location>
</feature>
<reference evidence="3" key="1">
    <citation type="journal article" date="2019" name="Int. J. Syst. Evol. Microbiol.">
        <title>The Global Catalogue of Microorganisms (GCM) 10K type strain sequencing project: providing services to taxonomists for standard genome sequencing and annotation.</title>
        <authorList>
            <consortium name="The Broad Institute Genomics Platform"/>
            <consortium name="The Broad Institute Genome Sequencing Center for Infectious Disease"/>
            <person name="Wu L."/>
            <person name="Ma J."/>
        </authorList>
    </citation>
    <scope>NUCLEOTIDE SEQUENCE [LARGE SCALE GENOMIC DNA]</scope>
    <source>
        <strain evidence="3">JCM 31696</strain>
    </source>
</reference>
<protein>
    <submittedName>
        <fullName evidence="2">Uncharacterized protein</fullName>
    </submittedName>
</protein>
<comment type="caution">
    <text evidence="2">The sequence shown here is derived from an EMBL/GenBank/DDBJ whole genome shotgun (WGS) entry which is preliminary data.</text>
</comment>
<evidence type="ECO:0000313" key="2">
    <source>
        <dbReference type="EMBL" id="MFD0856011.1"/>
    </source>
</evidence>
<gene>
    <name evidence="2" type="ORF">ACFQ07_27475</name>
</gene>
<name>A0ABW3CNA4_9ACTN</name>
<sequence>RQCQLAQQETERLNTLLAAQAPALALAEVALLLEVLSDHLDLVWEMLGKLNTRAEAIRDTHARGSAEDARTVKVLDDALVNLHYARDGLMASRHLLSNARRDFDTATRRHHRVPAIDQHADTSVPLVPALVARLVNALNTRYPNPHHKEPRQPWPTRGRS</sequence>
<feature type="region of interest" description="Disordered" evidence="1">
    <location>
        <begin position="141"/>
        <end position="160"/>
    </location>
</feature>
<evidence type="ECO:0000313" key="3">
    <source>
        <dbReference type="Proteomes" id="UP001597083"/>
    </source>
</evidence>
<dbReference type="Proteomes" id="UP001597083">
    <property type="component" value="Unassembled WGS sequence"/>
</dbReference>
<keyword evidence="3" id="KW-1185">Reference proteome</keyword>
<accession>A0ABW3CNA4</accession>